<dbReference type="InterPro" id="IPR029068">
    <property type="entry name" value="Glyas_Bleomycin-R_OHBP_Dase"/>
</dbReference>
<dbReference type="Gene3D" id="3.40.630.30">
    <property type="match status" value="1"/>
</dbReference>
<protein>
    <submittedName>
        <fullName evidence="3">GNAT family N-acetyltransferase</fullName>
        <ecNumber evidence="3">2.3.1.-</ecNumber>
    </submittedName>
</protein>
<dbReference type="PROSITE" id="PS51186">
    <property type="entry name" value="GNAT"/>
    <property type="match status" value="1"/>
</dbReference>
<evidence type="ECO:0000313" key="3">
    <source>
        <dbReference type="EMBL" id="MDI9258157.1"/>
    </source>
</evidence>
<gene>
    <name evidence="3" type="ORF">QHT84_12100</name>
</gene>
<dbReference type="RefSeq" id="WP_283239823.1">
    <property type="nucleotide sequence ID" value="NZ_JASGBP010000009.1"/>
</dbReference>
<dbReference type="EMBL" id="JASGBP010000009">
    <property type="protein sequence ID" value="MDI9258157.1"/>
    <property type="molecule type" value="Genomic_DNA"/>
</dbReference>
<name>A0ABT6XT46_9FLAO</name>
<proteinExistence type="predicted"/>
<dbReference type="InterPro" id="IPR051908">
    <property type="entry name" value="Ribosomal_N-acetyltransferase"/>
</dbReference>
<dbReference type="Gene3D" id="3.10.180.10">
    <property type="entry name" value="2,3-Dihydroxybiphenyl 1,2-Dioxygenase, domain 1"/>
    <property type="match status" value="1"/>
</dbReference>
<accession>A0ABT6XT46</accession>
<dbReference type="Proteomes" id="UP001230035">
    <property type="component" value="Unassembled WGS sequence"/>
</dbReference>
<feature type="domain" description="VOC" evidence="2">
    <location>
        <begin position="189"/>
        <end position="305"/>
    </location>
</feature>
<dbReference type="EC" id="2.3.1.-" evidence="3"/>
<dbReference type="InterPro" id="IPR004360">
    <property type="entry name" value="Glyas_Fos-R_dOase_dom"/>
</dbReference>
<keyword evidence="3" id="KW-0012">Acyltransferase</keyword>
<keyword evidence="3" id="KW-0808">Transferase</keyword>
<evidence type="ECO:0000259" key="2">
    <source>
        <dbReference type="PROSITE" id="PS51819"/>
    </source>
</evidence>
<dbReference type="Pfam" id="PF13302">
    <property type="entry name" value="Acetyltransf_3"/>
    <property type="match status" value="1"/>
</dbReference>
<evidence type="ECO:0000259" key="1">
    <source>
        <dbReference type="PROSITE" id="PS51186"/>
    </source>
</evidence>
<reference evidence="3 4" key="1">
    <citation type="submission" date="2023-05" db="EMBL/GenBank/DDBJ databases">
        <title>Flavobacterium sedimenti sp. nov., isolated from the sediment.</title>
        <authorList>
            <person name="Wu N."/>
        </authorList>
    </citation>
    <scope>NUCLEOTIDE SEQUENCE [LARGE SCALE GENOMIC DNA]</scope>
    <source>
        <strain evidence="3 4">YZ-48</strain>
    </source>
</reference>
<comment type="caution">
    <text evidence="3">The sequence shown here is derived from an EMBL/GenBank/DDBJ whole genome shotgun (WGS) entry which is preliminary data.</text>
</comment>
<dbReference type="PANTHER" id="PTHR43441">
    <property type="entry name" value="RIBOSOMAL-PROTEIN-SERINE ACETYLTRANSFERASE"/>
    <property type="match status" value="1"/>
</dbReference>
<evidence type="ECO:0000313" key="4">
    <source>
        <dbReference type="Proteomes" id="UP001230035"/>
    </source>
</evidence>
<dbReference type="InterPro" id="IPR037523">
    <property type="entry name" value="VOC_core"/>
</dbReference>
<dbReference type="Pfam" id="PF00903">
    <property type="entry name" value="Glyoxalase"/>
    <property type="match status" value="1"/>
</dbReference>
<dbReference type="PROSITE" id="PS51819">
    <property type="entry name" value="VOC"/>
    <property type="match status" value="1"/>
</dbReference>
<sequence>MLPVSQSITLRPIQLQDSAVIYKTIMRQREYLGKWLPFVAHTHTEQDTLNFITSVISRPAAQWEPFFVIEFEGQFCGLINCKNTDFINKKTEIGYWLSKDFQKQGIMIQSLQALTHYVFAEFGMNRIVIKCAVENEPSQNVALKAGYKWEGIEREGEQISALAYRDLQVFSLLKKDLHAKPILKKTKPGINHIELWVADLDTSVSFYREILNTIGWVQINPTAFATETMEVYLKEMPPLTTTNSLGVRHICFQATEKKQVDKVAKFLVSEQAVIIRGPIQMNYSEGYYTVDFYDPDGLIVEVAYTPNMKFLN</sequence>
<dbReference type="SUPFAM" id="SSF54593">
    <property type="entry name" value="Glyoxalase/Bleomycin resistance protein/Dihydroxybiphenyl dioxygenase"/>
    <property type="match status" value="1"/>
</dbReference>
<dbReference type="SUPFAM" id="SSF55729">
    <property type="entry name" value="Acyl-CoA N-acyltransferases (Nat)"/>
    <property type="match status" value="1"/>
</dbReference>
<dbReference type="InterPro" id="IPR016181">
    <property type="entry name" value="Acyl_CoA_acyltransferase"/>
</dbReference>
<dbReference type="CDD" id="cd06587">
    <property type="entry name" value="VOC"/>
    <property type="match status" value="1"/>
</dbReference>
<organism evidence="3 4">
    <name type="scientific">Flavobacterium sedimenticola</name>
    <dbReference type="NCBI Taxonomy" id="3043286"/>
    <lineage>
        <taxon>Bacteria</taxon>
        <taxon>Pseudomonadati</taxon>
        <taxon>Bacteroidota</taxon>
        <taxon>Flavobacteriia</taxon>
        <taxon>Flavobacteriales</taxon>
        <taxon>Flavobacteriaceae</taxon>
        <taxon>Flavobacterium</taxon>
    </lineage>
</organism>
<feature type="domain" description="N-acetyltransferase" evidence="1">
    <location>
        <begin position="8"/>
        <end position="168"/>
    </location>
</feature>
<keyword evidence="4" id="KW-1185">Reference proteome</keyword>
<dbReference type="PANTHER" id="PTHR43441:SF11">
    <property type="entry name" value="RIBOSOMAL-PROTEIN-SERINE ACETYLTRANSFERASE"/>
    <property type="match status" value="1"/>
</dbReference>
<dbReference type="NCBIfam" id="NF005227">
    <property type="entry name" value="PRK06724.1"/>
    <property type="match status" value="1"/>
</dbReference>
<dbReference type="GO" id="GO:0016746">
    <property type="term" value="F:acyltransferase activity"/>
    <property type="evidence" value="ECO:0007669"/>
    <property type="project" value="UniProtKB-KW"/>
</dbReference>
<dbReference type="InterPro" id="IPR000182">
    <property type="entry name" value="GNAT_dom"/>
</dbReference>